<gene>
    <name evidence="3" type="ORF">Tco_1055684</name>
</gene>
<comment type="caution">
    <text evidence="3">The sequence shown here is derived from an EMBL/GenBank/DDBJ whole genome shotgun (WGS) entry which is preliminary data.</text>
</comment>
<evidence type="ECO:0000256" key="1">
    <source>
        <dbReference type="SAM" id="Coils"/>
    </source>
</evidence>
<reference evidence="3" key="2">
    <citation type="submission" date="2022-01" db="EMBL/GenBank/DDBJ databases">
        <authorList>
            <person name="Yamashiro T."/>
            <person name="Shiraishi A."/>
            <person name="Satake H."/>
            <person name="Nakayama K."/>
        </authorList>
    </citation>
    <scope>NUCLEOTIDE SEQUENCE</scope>
</reference>
<evidence type="ECO:0000313" key="4">
    <source>
        <dbReference type="Proteomes" id="UP001151760"/>
    </source>
</evidence>
<feature type="coiled-coil region" evidence="1">
    <location>
        <begin position="279"/>
        <end position="315"/>
    </location>
</feature>
<dbReference type="Proteomes" id="UP001151760">
    <property type="component" value="Unassembled WGS sequence"/>
</dbReference>
<keyword evidence="4" id="KW-1185">Reference proteome</keyword>
<proteinExistence type="predicted"/>
<feature type="compositionally biased region" description="Low complexity" evidence="2">
    <location>
        <begin position="245"/>
        <end position="256"/>
    </location>
</feature>
<evidence type="ECO:0000256" key="2">
    <source>
        <dbReference type="SAM" id="MobiDB-lite"/>
    </source>
</evidence>
<feature type="region of interest" description="Disordered" evidence="2">
    <location>
        <begin position="199"/>
        <end position="259"/>
    </location>
</feature>
<sequence length="353" mass="40249">MVADVREKFMINVSVHQCRRATQRAVYDHEGGLIDHYAKLWDYKNEILSTNPGLTVQLDVDTLDDGKTQFKRIYHLPFKPMKEGWTSCRRVVRLYVVSIENSENWLWFLSHLGSDFNLAMGAYLTILSDGHKAVKELLPHAEHRLCARHIYAIFKEMDGLPYRTLCSGVCNYYIRGVVHALNKLNMGKSAQSTTITPKKRIMPGRPRKNRIKPITKGVNQLSRADSSFVDPSSADRSAAESSFVDPSSADPSAADPTFANPNQSFTGLLNYVEQQIMGADITDAEIAALADMNEEEEREARRKDVERVLEKAKKKEGSSIEERCWWIKRIILRRIAKDFGKEEERQRTLMVLG</sequence>
<keyword evidence="1" id="KW-0175">Coiled coil</keyword>
<dbReference type="PANTHER" id="PTHR31973">
    <property type="entry name" value="POLYPROTEIN, PUTATIVE-RELATED"/>
    <property type="match status" value="1"/>
</dbReference>
<accession>A0ABQ5H263</accession>
<organism evidence="3 4">
    <name type="scientific">Tanacetum coccineum</name>
    <dbReference type="NCBI Taxonomy" id="301880"/>
    <lineage>
        <taxon>Eukaryota</taxon>
        <taxon>Viridiplantae</taxon>
        <taxon>Streptophyta</taxon>
        <taxon>Embryophyta</taxon>
        <taxon>Tracheophyta</taxon>
        <taxon>Spermatophyta</taxon>
        <taxon>Magnoliopsida</taxon>
        <taxon>eudicotyledons</taxon>
        <taxon>Gunneridae</taxon>
        <taxon>Pentapetalae</taxon>
        <taxon>asterids</taxon>
        <taxon>campanulids</taxon>
        <taxon>Asterales</taxon>
        <taxon>Asteraceae</taxon>
        <taxon>Asteroideae</taxon>
        <taxon>Anthemideae</taxon>
        <taxon>Anthemidinae</taxon>
        <taxon>Tanacetum</taxon>
    </lineage>
</organism>
<dbReference type="PANTHER" id="PTHR31973:SF189">
    <property type="entry name" value="TRANSPOSASE, MUDR, PLANT, MULE TRANSPOSASE DOMAIN PROTEIN-RELATED"/>
    <property type="match status" value="1"/>
</dbReference>
<name>A0ABQ5H263_9ASTR</name>
<protein>
    <recommendedName>
        <fullName evidence="5">MULE transposase domain-containing protein</fullName>
    </recommendedName>
</protein>
<evidence type="ECO:0000313" key="3">
    <source>
        <dbReference type="EMBL" id="GJT81342.1"/>
    </source>
</evidence>
<feature type="compositionally biased region" description="Basic residues" evidence="2">
    <location>
        <begin position="199"/>
        <end position="213"/>
    </location>
</feature>
<dbReference type="EMBL" id="BQNB010019074">
    <property type="protein sequence ID" value="GJT81342.1"/>
    <property type="molecule type" value="Genomic_DNA"/>
</dbReference>
<evidence type="ECO:0008006" key="5">
    <source>
        <dbReference type="Google" id="ProtNLM"/>
    </source>
</evidence>
<reference evidence="3" key="1">
    <citation type="journal article" date="2022" name="Int. J. Mol. Sci.">
        <title>Draft Genome of Tanacetum Coccineum: Genomic Comparison of Closely Related Tanacetum-Family Plants.</title>
        <authorList>
            <person name="Yamashiro T."/>
            <person name="Shiraishi A."/>
            <person name="Nakayama K."/>
            <person name="Satake H."/>
        </authorList>
    </citation>
    <scope>NUCLEOTIDE SEQUENCE</scope>
</reference>